<gene>
    <name evidence="2" type="ORF">SDC9_196126</name>
</gene>
<evidence type="ECO:0000256" key="1">
    <source>
        <dbReference type="SAM" id="MobiDB-lite"/>
    </source>
</evidence>
<protein>
    <submittedName>
        <fullName evidence="2">Uncharacterized protein</fullName>
    </submittedName>
</protein>
<sequence length="171" mass="19333">MESQLGESVKEQLEEDNLVKVPITTAVATLNRHKEAEALGISPGKLNLIEKLQDVMPEINQEDYVNASVKDIMKAIKSTKKEGSVEEKLESNEEKQEEPANNLENKDGTKEEKSPNDNSNENNGNSMKENKNNNSNNEQKNSKVNKKEKEDKNNKSQINKNKNQPKKDKDK</sequence>
<feature type="compositionally biased region" description="Low complexity" evidence="1">
    <location>
        <begin position="116"/>
        <end position="139"/>
    </location>
</feature>
<dbReference type="EMBL" id="VSSQ01110908">
    <property type="protein sequence ID" value="MPN48518.1"/>
    <property type="molecule type" value="Genomic_DNA"/>
</dbReference>
<feature type="region of interest" description="Disordered" evidence="1">
    <location>
        <begin position="78"/>
        <end position="171"/>
    </location>
</feature>
<dbReference type="AlphaFoldDB" id="A0A645IB71"/>
<comment type="caution">
    <text evidence="2">The sequence shown here is derived from an EMBL/GenBank/DDBJ whole genome shotgun (WGS) entry which is preliminary data.</text>
</comment>
<accession>A0A645IB71</accession>
<feature type="compositionally biased region" description="Basic and acidic residues" evidence="1">
    <location>
        <begin position="78"/>
        <end position="115"/>
    </location>
</feature>
<feature type="compositionally biased region" description="Basic and acidic residues" evidence="1">
    <location>
        <begin position="145"/>
        <end position="154"/>
    </location>
</feature>
<proteinExistence type="predicted"/>
<organism evidence="2">
    <name type="scientific">bioreactor metagenome</name>
    <dbReference type="NCBI Taxonomy" id="1076179"/>
    <lineage>
        <taxon>unclassified sequences</taxon>
        <taxon>metagenomes</taxon>
        <taxon>ecological metagenomes</taxon>
    </lineage>
</organism>
<reference evidence="2" key="1">
    <citation type="submission" date="2019-08" db="EMBL/GenBank/DDBJ databases">
        <authorList>
            <person name="Kucharzyk K."/>
            <person name="Murdoch R.W."/>
            <person name="Higgins S."/>
            <person name="Loffler F."/>
        </authorList>
    </citation>
    <scope>NUCLEOTIDE SEQUENCE</scope>
</reference>
<evidence type="ECO:0000313" key="2">
    <source>
        <dbReference type="EMBL" id="MPN48518.1"/>
    </source>
</evidence>
<name>A0A645IB71_9ZZZZ</name>